<dbReference type="OrthoDB" id="9758772at2"/>
<organism evidence="4 5">
    <name type="scientific">Hymenobacter setariae</name>
    <dbReference type="NCBI Taxonomy" id="2594794"/>
    <lineage>
        <taxon>Bacteria</taxon>
        <taxon>Pseudomonadati</taxon>
        <taxon>Bacteroidota</taxon>
        <taxon>Cytophagia</taxon>
        <taxon>Cytophagales</taxon>
        <taxon>Hymenobacteraceae</taxon>
        <taxon>Hymenobacter</taxon>
    </lineage>
</organism>
<dbReference type="EMBL" id="VMRJ01000004">
    <property type="protein sequence ID" value="TVT39542.1"/>
    <property type="molecule type" value="Genomic_DNA"/>
</dbReference>
<dbReference type="RefSeq" id="WP_144850510.1">
    <property type="nucleotide sequence ID" value="NZ_VMRJ01000004.1"/>
</dbReference>
<dbReference type="SUPFAM" id="SSF69318">
    <property type="entry name" value="Integrin alpha N-terminal domain"/>
    <property type="match status" value="3"/>
</dbReference>
<dbReference type="AlphaFoldDB" id="A0A558BSS5"/>
<feature type="chain" id="PRO_5021921716" evidence="2">
    <location>
        <begin position="28"/>
        <end position="1100"/>
    </location>
</feature>
<name>A0A558BSS5_9BACT</name>
<protein>
    <submittedName>
        <fullName evidence="4">RNA-binding protein</fullName>
    </submittedName>
</protein>
<keyword evidence="5" id="KW-1185">Reference proteome</keyword>
<sequence>MQTRCAVVSCRFLLTLAFLGLALGSKAQQPLFSLLSAQETGISFNNAVSENEALNILSYEYFYNGGGVAVGDINGDGLADLFFTGNMRPNRLYLNLGGCKFKDITDQAAPGLGGRKDGWKTGVTMADVNGDGLLDIYVCYSGKKAEEVRRNQLFINLGNSKFQEEAKSYGLDDPGYSTQAAFFDYDNDGDLDMFLLNHNIKKIDNMEFASHKNEVDALAGNKLFKNDNGHFTDVSKTAGIVQSPLTFGLGIAVADINKDGWQDIYVTNDYNEPDYLYLNNKNGTFSDHSKQMLRHHSHFSMGVDIADFNNDTQPDIFTLDMLPADNHRQKSLQLQENYETFELLRQQELYPQYMRNMLHLNNGDGTFSEIGQLAGVSKTDWSWCPLIADFDNDGYKDIYISNGYLRDYTNKDFLRYWGDYKIKKAMAKEPFLLMDLVTAMPSTSVPDYIFKNEHNLTFSNKQKEWGLNQTNMSNGAIYADLDNDGDLDLVVNTINQPASIYRNHSTDANHTAYLGLKLQGTDKNTQAVGAKVFVYTPGQVQYQEVNPNRGYLSCVSTVLNFGLGTNQKVDSVRVIWPNQTSQLLTGVKANQLLQLTGKPTGKLVAKAASATPKQVFKPSAPLFDFKPEEVALNDFKRQLLMLFMYSKTAPVMVKADVNKDGLDDLFVSGAKDEVGKLYLQQPGAKFVEAPLGRSTSLPMGTVAAAAFFDATGDGYPDLYVAKGGYSLYEAGQDDLQDEFYINDGKGHFTLSTTALPQLNASSKSCVRAADADNDGDLDIFVGGRVIPGRYPMPPTSYLLLNDGKGKFTAATVPFAQAGMVTDAQWVDLNKDGRKDLVLCGEMMPLTVWANTPQGFKDQTSTYFTTPQTGFWFSLHVADVNADGQPDLIAGNLGLNSQLRATAQEPAALYYADFDNNGSIDPFLNFYVDGKSYPFVSRDELNEVIYPMRRRFTSYKAYADAVMTDIFSSEDLGKAGKLEATELRTTLFLNNKGTFTSTELPVEAQFSMVTQITSGDYNHDGHRDLLLLGNHTDNRLKLGSMDANYGCLLQGDGKGHFSYVKQPAAGICVLGDVKSVSEITVNKQPYLVVGVSNGPVQFYKE</sequence>
<feature type="domain" description="ASPIC/UnbV" evidence="3">
    <location>
        <begin position="527"/>
        <end position="593"/>
    </location>
</feature>
<evidence type="ECO:0000256" key="1">
    <source>
        <dbReference type="ARBA" id="ARBA00022729"/>
    </source>
</evidence>
<proteinExistence type="predicted"/>
<keyword evidence="1 2" id="KW-0732">Signal</keyword>
<dbReference type="PANTHER" id="PTHR16026:SF0">
    <property type="entry name" value="CARTILAGE ACIDIC PROTEIN 1"/>
    <property type="match status" value="1"/>
</dbReference>
<dbReference type="Proteomes" id="UP000317624">
    <property type="component" value="Unassembled WGS sequence"/>
</dbReference>
<dbReference type="PANTHER" id="PTHR16026">
    <property type="entry name" value="CARTILAGE ACIDIC PROTEIN 1"/>
    <property type="match status" value="1"/>
</dbReference>
<reference evidence="4 5" key="1">
    <citation type="submission" date="2019-07" db="EMBL/GenBank/DDBJ databases">
        <title>Hymenobacter sp. straun FUR1 Genome sequencing and assembly.</title>
        <authorList>
            <person name="Chhetri G."/>
        </authorList>
    </citation>
    <scope>NUCLEOTIDE SEQUENCE [LARGE SCALE GENOMIC DNA]</scope>
    <source>
        <strain evidence="4 5">Fur1</strain>
    </source>
</reference>
<dbReference type="InterPro" id="IPR013517">
    <property type="entry name" value="FG-GAP"/>
</dbReference>
<dbReference type="InterPro" id="IPR027039">
    <property type="entry name" value="Crtac1"/>
</dbReference>
<feature type="signal peptide" evidence="2">
    <location>
        <begin position="1"/>
        <end position="27"/>
    </location>
</feature>
<accession>A0A558BSS5</accession>
<dbReference type="InterPro" id="IPR028994">
    <property type="entry name" value="Integrin_alpha_N"/>
</dbReference>
<evidence type="ECO:0000259" key="3">
    <source>
        <dbReference type="Pfam" id="PF07593"/>
    </source>
</evidence>
<evidence type="ECO:0000313" key="5">
    <source>
        <dbReference type="Proteomes" id="UP000317624"/>
    </source>
</evidence>
<gene>
    <name evidence="4" type="ORF">FNT36_18020</name>
</gene>
<dbReference type="Gene3D" id="2.130.10.130">
    <property type="entry name" value="Integrin alpha, N-terminal"/>
    <property type="match status" value="3"/>
</dbReference>
<dbReference type="Pfam" id="PF07593">
    <property type="entry name" value="UnbV_ASPIC"/>
    <property type="match status" value="1"/>
</dbReference>
<evidence type="ECO:0000313" key="4">
    <source>
        <dbReference type="EMBL" id="TVT39542.1"/>
    </source>
</evidence>
<dbReference type="Pfam" id="PF13517">
    <property type="entry name" value="FG-GAP_3"/>
    <property type="match status" value="6"/>
</dbReference>
<dbReference type="InterPro" id="IPR011519">
    <property type="entry name" value="UnbV_ASPIC"/>
</dbReference>
<comment type="caution">
    <text evidence="4">The sequence shown here is derived from an EMBL/GenBank/DDBJ whole genome shotgun (WGS) entry which is preliminary data.</text>
</comment>
<evidence type="ECO:0000256" key="2">
    <source>
        <dbReference type="SAM" id="SignalP"/>
    </source>
</evidence>